<keyword evidence="2" id="KW-0540">Nuclease</keyword>
<evidence type="ECO:0000259" key="1">
    <source>
        <dbReference type="Pfam" id="PF05685"/>
    </source>
</evidence>
<dbReference type="InterPro" id="IPR008538">
    <property type="entry name" value="Uma2"/>
</dbReference>
<dbReference type="InterPro" id="IPR012296">
    <property type="entry name" value="Nuclease_put_TT1808"/>
</dbReference>
<evidence type="ECO:0000313" key="3">
    <source>
        <dbReference type="Proteomes" id="UP001500618"/>
    </source>
</evidence>
<dbReference type="Proteomes" id="UP001500618">
    <property type="component" value="Unassembled WGS sequence"/>
</dbReference>
<dbReference type="Gene3D" id="3.90.1570.10">
    <property type="entry name" value="tt1808, chain A"/>
    <property type="match status" value="1"/>
</dbReference>
<proteinExistence type="predicted"/>
<dbReference type="PANTHER" id="PTHR35400">
    <property type="entry name" value="SLR1083 PROTEIN"/>
    <property type="match status" value="1"/>
</dbReference>
<evidence type="ECO:0000313" key="2">
    <source>
        <dbReference type="EMBL" id="GAA1713120.1"/>
    </source>
</evidence>
<keyword evidence="2" id="KW-0255">Endonuclease</keyword>
<dbReference type="PANTHER" id="PTHR35400:SF3">
    <property type="entry name" value="SLL1072 PROTEIN"/>
    <property type="match status" value="1"/>
</dbReference>
<sequence length="185" mass="20527">MVAWPNHLLTLTEWDALPEDTSRHVELVDGMLVVAPKATPRHQFVRHQLAAVLNSQLPVEWVAIPEVEVIVDATHPPTVRAPDVVITSSEILDTNPPRLPADQVVVAVEVISSGSRCADRVTKLVEYAEAGIPRYWLFDLTTPLSVRTYELFDRAYQLTNDMVGGVFSTDTPAPLRINVTSLGRR</sequence>
<name>A0ABN2IWD4_9ACTN</name>
<organism evidence="2 3">
    <name type="scientific">Fodinicola feengrottensis</name>
    <dbReference type="NCBI Taxonomy" id="435914"/>
    <lineage>
        <taxon>Bacteria</taxon>
        <taxon>Bacillati</taxon>
        <taxon>Actinomycetota</taxon>
        <taxon>Actinomycetes</taxon>
        <taxon>Mycobacteriales</taxon>
        <taxon>Fodinicola</taxon>
    </lineage>
</organism>
<keyword evidence="2" id="KW-0378">Hydrolase</keyword>
<protein>
    <submittedName>
        <fullName evidence="2">Uma2 family endonuclease</fullName>
    </submittedName>
</protein>
<dbReference type="InterPro" id="IPR011335">
    <property type="entry name" value="Restrct_endonuc-II-like"/>
</dbReference>
<dbReference type="EMBL" id="BAAANY010000038">
    <property type="protein sequence ID" value="GAA1713120.1"/>
    <property type="molecule type" value="Genomic_DNA"/>
</dbReference>
<dbReference type="CDD" id="cd06260">
    <property type="entry name" value="DUF820-like"/>
    <property type="match status" value="1"/>
</dbReference>
<reference evidence="2 3" key="1">
    <citation type="journal article" date="2019" name="Int. J. Syst. Evol. Microbiol.">
        <title>The Global Catalogue of Microorganisms (GCM) 10K type strain sequencing project: providing services to taxonomists for standard genome sequencing and annotation.</title>
        <authorList>
            <consortium name="The Broad Institute Genomics Platform"/>
            <consortium name="The Broad Institute Genome Sequencing Center for Infectious Disease"/>
            <person name="Wu L."/>
            <person name="Ma J."/>
        </authorList>
    </citation>
    <scope>NUCLEOTIDE SEQUENCE [LARGE SCALE GENOMIC DNA]</scope>
    <source>
        <strain evidence="2 3">JCM 14718</strain>
    </source>
</reference>
<accession>A0ABN2IWD4</accession>
<comment type="caution">
    <text evidence="2">The sequence shown here is derived from an EMBL/GenBank/DDBJ whole genome shotgun (WGS) entry which is preliminary data.</text>
</comment>
<keyword evidence="3" id="KW-1185">Reference proteome</keyword>
<dbReference type="RefSeq" id="WP_163568948.1">
    <property type="nucleotide sequence ID" value="NZ_WOTO01000017.1"/>
</dbReference>
<dbReference type="GO" id="GO:0004519">
    <property type="term" value="F:endonuclease activity"/>
    <property type="evidence" value="ECO:0007669"/>
    <property type="project" value="UniProtKB-KW"/>
</dbReference>
<gene>
    <name evidence="2" type="ORF">GCM10009765_72770</name>
</gene>
<feature type="domain" description="Putative restriction endonuclease" evidence="1">
    <location>
        <begin position="13"/>
        <end position="160"/>
    </location>
</feature>
<dbReference type="SUPFAM" id="SSF52980">
    <property type="entry name" value="Restriction endonuclease-like"/>
    <property type="match status" value="1"/>
</dbReference>
<dbReference type="Pfam" id="PF05685">
    <property type="entry name" value="Uma2"/>
    <property type="match status" value="1"/>
</dbReference>